<dbReference type="InterPro" id="IPR011250">
    <property type="entry name" value="OMP/PagP_B-barrel"/>
</dbReference>
<dbReference type="EMBL" id="LT633083">
    <property type="protein sequence ID" value="SFZ71181.1"/>
    <property type="molecule type" value="Genomic_DNA"/>
</dbReference>
<evidence type="ECO:0000313" key="1">
    <source>
        <dbReference type="EMBL" id="SFZ71181.1"/>
    </source>
</evidence>
<organism evidence="1">
    <name type="scientific">Helicobacter felis</name>
    <dbReference type="NCBI Taxonomy" id="214"/>
    <lineage>
        <taxon>Bacteria</taxon>
        <taxon>Pseudomonadati</taxon>
        <taxon>Campylobacterota</taxon>
        <taxon>Epsilonproteobacteria</taxon>
        <taxon>Campylobacterales</taxon>
        <taxon>Helicobacteraceae</taxon>
        <taxon>Helicobacter</taxon>
    </lineage>
</organism>
<accession>A0A1M4NGE6</accession>
<dbReference type="Pfam" id="PF01856">
    <property type="entry name" value="HP_OMP"/>
    <property type="match status" value="1"/>
</dbReference>
<reference evidence="1" key="1">
    <citation type="submission" date="2016-10" db="EMBL/GenBank/DDBJ databases">
        <title>Proteomic and phylogenetic analysis of the outer membrane protein repertoire of gastric Helicobacter species.</title>
        <authorList>
            <person name="Joosten M."/>
        </authorList>
    </citation>
    <scope>NUCLEOTIDE SEQUENCE</scope>
    <source>
        <strain evidence="1">CS7</strain>
    </source>
</reference>
<dbReference type="SUPFAM" id="SSF56925">
    <property type="entry name" value="OMPA-like"/>
    <property type="match status" value="1"/>
</dbReference>
<gene>
    <name evidence="1" type="primary">omp1243</name>
</gene>
<sequence length="217" mass="23840">MRTLKTLSLLGALVGGLQAEKSAFFVGAMYEMGGTSFRAKVLGQSKAGAIIPKNAITQGVGVHVGYNQLFGQKGWMGLRYYGFYNWGITDFGKIVYNNDVAFTNNSFNLSAYGVGLDLLINLINADEFSLGVFGGIAVGANTWWTVKGGSNPQTKFQWLFNGGVRAVLTKYHGIEVGFKVPMLNANYTEYFNGAEVNESVIRLKRDWAFTVAYYLLF</sequence>
<proteinExistence type="predicted"/>
<dbReference type="PRINTS" id="PR01776">
    <property type="entry name" value="HPOMPFAMILY"/>
</dbReference>
<dbReference type="InterPro" id="IPR002718">
    <property type="entry name" value="OMP_Helicobacter"/>
</dbReference>
<name>A0A1M4NGE6_HELFE</name>
<protein>
    <submittedName>
        <fullName evidence="1">OMP1243</fullName>
    </submittedName>
</protein>
<dbReference type="AlphaFoldDB" id="A0A1M4NGE6"/>
<dbReference type="RefSeq" id="WP_104709081.1">
    <property type="nucleotide sequence ID" value="NZ_FZKF01000035.1"/>
</dbReference>